<evidence type="ECO:0000313" key="3">
    <source>
        <dbReference type="Proteomes" id="UP000220914"/>
    </source>
</evidence>
<accession>A0A2A7MN14</accession>
<sequence>MIDSVNVLTSASIVSADARQFGGGQILAEAKMDDTEEPVPTQSREEPSANPPQAESPAKSVSALIRERFGIGR</sequence>
<dbReference type="RefSeq" id="WP_097945346.1">
    <property type="nucleotide sequence ID" value="NZ_PDCP01000153.1"/>
</dbReference>
<name>A0A2A7MN14_MYCAG</name>
<dbReference type="EMBL" id="PDCP01000153">
    <property type="protein sequence ID" value="PEG33066.1"/>
    <property type="molecule type" value="Genomic_DNA"/>
</dbReference>
<feature type="region of interest" description="Disordered" evidence="1">
    <location>
        <begin position="23"/>
        <end position="62"/>
    </location>
</feature>
<keyword evidence="3" id="KW-1185">Reference proteome</keyword>
<dbReference type="AlphaFoldDB" id="A0A2A7MN14"/>
<organism evidence="2 3">
    <name type="scientific">Mycolicibacterium agri</name>
    <name type="common">Mycobacterium agri</name>
    <dbReference type="NCBI Taxonomy" id="36811"/>
    <lineage>
        <taxon>Bacteria</taxon>
        <taxon>Bacillati</taxon>
        <taxon>Actinomycetota</taxon>
        <taxon>Actinomycetes</taxon>
        <taxon>Mycobacteriales</taxon>
        <taxon>Mycobacteriaceae</taxon>
        <taxon>Mycolicibacterium</taxon>
    </lineage>
</organism>
<gene>
    <name evidence="2" type="ORF">CQY20_32790</name>
</gene>
<proteinExistence type="predicted"/>
<protein>
    <submittedName>
        <fullName evidence="2">Uncharacterized protein</fullName>
    </submittedName>
</protein>
<dbReference type="Proteomes" id="UP000220914">
    <property type="component" value="Unassembled WGS sequence"/>
</dbReference>
<comment type="caution">
    <text evidence="2">The sequence shown here is derived from an EMBL/GenBank/DDBJ whole genome shotgun (WGS) entry which is preliminary data.</text>
</comment>
<evidence type="ECO:0000313" key="2">
    <source>
        <dbReference type="EMBL" id="PEG33066.1"/>
    </source>
</evidence>
<evidence type="ECO:0000256" key="1">
    <source>
        <dbReference type="SAM" id="MobiDB-lite"/>
    </source>
</evidence>
<reference evidence="2 3" key="1">
    <citation type="submission" date="2017-10" db="EMBL/GenBank/DDBJ databases">
        <title>The new phylogeny of genus Mycobacterium.</title>
        <authorList>
            <person name="Tortoli E."/>
            <person name="Trovato A."/>
            <person name="Cirillo D.M."/>
        </authorList>
    </citation>
    <scope>NUCLEOTIDE SEQUENCE [LARGE SCALE GENOMIC DNA]</scope>
    <source>
        <strain evidence="2 3">CCUG37673</strain>
    </source>
</reference>